<dbReference type="KEGG" id="gog:C1280_14910"/>
<sequence>MDNWPDAKIRSTALWYIGKHAISTPEYRYTLVGDAHPEALARAALQPGELVIVSFFLAADGWFLLTTRRVLGAYAGREVAAATLDVRDTWFGDFKTGGRVGLGVMWLRLAGSDEAVLQYETWRASMAPIYYFRYWAIKYPVLDQLAAEPRAAADGGGV</sequence>
<evidence type="ECO:0000313" key="2">
    <source>
        <dbReference type="Proteomes" id="UP000245802"/>
    </source>
</evidence>
<dbReference type="EMBL" id="CP025958">
    <property type="protein sequence ID" value="AWM38153.1"/>
    <property type="molecule type" value="Genomic_DNA"/>
</dbReference>
<protein>
    <submittedName>
        <fullName evidence="1">Uncharacterized protein</fullName>
    </submittedName>
</protein>
<reference evidence="1 2" key="1">
    <citation type="submission" date="2018-01" db="EMBL/GenBank/DDBJ databases">
        <title>G. obscuriglobus.</title>
        <authorList>
            <person name="Franke J."/>
            <person name="Blomberg W."/>
            <person name="Selmecki A."/>
        </authorList>
    </citation>
    <scope>NUCLEOTIDE SEQUENCE [LARGE SCALE GENOMIC DNA]</scope>
    <source>
        <strain evidence="1 2">DSM 5831</strain>
    </source>
</reference>
<keyword evidence="2" id="KW-1185">Reference proteome</keyword>
<evidence type="ECO:0000313" key="1">
    <source>
        <dbReference type="EMBL" id="AWM38153.1"/>
    </source>
</evidence>
<dbReference type="AlphaFoldDB" id="A0A2Z3GWP0"/>
<proteinExistence type="predicted"/>
<dbReference type="OrthoDB" id="3078711at2"/>
<accession>A0A2Z3GWP0</accession>
<gene>
    <name evidence="1" type="ORF">C1280_14910</name>
</gene>
<dbReference type="RefSeq" id="WP_010038138.1">
    <property type="nucleotide sequence ID" value="NZ_CP025958.1"/>
</dbReference>
<name>A0A2Z3GWP0_9BACT</name>
<dbReference type="Proteomes" id="UP000245802">
    <property type="component" value="Chromosome"/>
</dbReference>
<organism evidence="1 2">
    <name type="scientific">Gemmata obscuriglobus</name>
    <dbReference type="NCBI Taxonomy" id="114"/>
    <lineage>
        <taxon>Bacteria</taxon>
        <taxon>Pseudomonadati</taxon>
        <taxon>Planctomycetota</taxon>
        <taxon>Planctomycetia</taxon>
        <taxon>Gemmatales</taxon>
        <taxon>Gemmataceae</taxon>
        <taxon>Gemmata</taxon>
    </lineage>
</organism>